<feature type="compositionally biased region" description="Basic and acidic residues" evidence="8">
    <location>
        <begin position="671"/>
        <end position="716"/>
    </location>
</feature>
<dbReference type="CDD" id="cd20335">
    <property type="entry name" value="BRcat_RBR"/>
    <property type="match status" value="1"/>
</dbReference>
<gene>
    <name evidence="11" type="ORF">G7Y89_g3772</name>
</gene>
<feature type="compositionally biased region" description="Low complexity" evidence="8">
    <location>
        <begin position="924"/>
        <end position="934"/>
    </location>
</feature>
<feature type="compositionally biased region" description="Low complexity" evidence="8">
    <location>
        <begin position="788"/>
        <end position="799"/>
    </location>
</feature>
<feature type="region of interest" description="Disordered" evidence="8">
    <location>
        <begin position="477"/>
        <end position="557"/>
    </location>
</feature>
<feature type="compositionally biased region" description="Polar residues" evidence="8">
    <location>
        <begin position="654"/>
        <end position="666"/>
    </location>
</feature>
<dbReference type="GO" id="GO:0003723">
    <property type="term" value="F:RNA binding"/>
    <property type="evidence" value="ECO:0007669"/>
    <property type="project" value="UniProtKB-UniRule"/>
</dbReference>
<feature type="compositionally biased region" description="Low complexity" evidence="8">
    <location>
        <begin position="498"/>
        <end position="509"/>
    </location>
</feature>
<feature type="compositionally biased region" description="Polar residues" evidence="8">
    <location>
        <begin position="15"/>
        <end position="27"/>
    </location>
</feature>
<feature type="compositionally biased region" description="Polar residues" evidence="8">
    <location>
        <begin position="363"/>
        <end position="393"/>
    </location>
</feature>
<feature type="compositionally biased region" description="Basic and acidic residues" evidence="8">
    <location>
        <begin position="936"/>
        <end position="956"/>
    </location>
</feature>
<dbReference type="InterPro" id="IPR006086">
    <property type="entry name" value="XPG-I_dom"/>
</dbReference>
<dbReference type="GO" id="GO:0016740">
    <property type="term" value="F:transferase activity"/>
    <property type="evidence" value="ECO:0007669"/>
    <property type="project" value="UniProtKB-KW"/>
</dbReference>
<dbReference type="Pfam" id="PF00867">
    <property type="entry name" value="XPG_I"/>
    <property type="match status" value="1"/>
</dbReference>
<feature type="compositionally biased region" description="Basic and acidic residues" evidence="8">
    <location>
        <begin position="487"/>
        <end position="497"/>
    </location>
</feature>
<accession>A0A8H4RS29</accession>
<feature type="region of interest" description="Disordered" evidence="8">
    <location>
        <begin position="300"/>
        <end position="393"/>
    </location>
</feature>
<evidence type="ECO:0000256" key="4">
    <source>
        <dbReference type="ARBA" id="ARBA00022771"/>
    </source>
</evidence>
<feature type="compositionally biased region" description="Polar residues" evidence="8">
    <location>
        <begin position="1059"/>
        <end position="1068"/>
    </location>
</feature>
<dbReference type="InterPro" id="IPR029060">
    <property type="entry name" value="PIN-like_dom_sf"/>
</dbReference>
<dbReference type="OrthoDB" id="2959108at2759"/>
<reference evidence="11 12" key="1">
    <citation type="submission" date="2020-03" db="EMBL/GenBank/DDBJ databases">
        <title>Draft Genome Sequence of Cudoniella acicularis.</title>
        <authorList>
            <person name="Buettner E."/>
            <person name="Kellner H."/>
        </authorList>
    </citation>
    <scope>NUCLEOTIDE SEQUENCE [LARGE SCALE GENOMIC DNA]</scope>
    <source>
        <strain evidence="11 12">DSM 108380</strain>
    </source>
</reference>
<evidence type="ECO:0000259" key="10">
    <source>
        <dbReference type="PROSITE" id="PS51873"/>
    </source>
</evidence>
<dbReference type="Pfam" id="PF01485">
    <property type="entry name" value="IBR"/>
    <property type="match status" value="1"/>
</dbReference>
<feature type="compositionally biased region" description="Polar residues" evidence="8">
    <location>
        <begin position="1601"/>
        <end position="1618"/>
    </location>
</feature>
<feature type="compositionally biased region" description="Polar residues" evidence="8">
    <location>
        <begin position="605"/>
        <end position="621"/>
    </location>
</feature>
<keyword evidence="6" id="KW-0862">Zinc</keyword>
<keyword evidence="3" id="KW-0677">Repeat</keyword>
<dbReference type="PROSITE" id="PS51873">
    <property type="entry name" value="TRIAD"/>
    <property type="match status" value="1"/>
</dbReference>
<feature type="compositionally biased region" description="Low complexity" evidence="8">
    <location>
        <begin position="765"/>
        <end position="781"/>
    </location>
</feature>
<feature type="compositionally biased region" description="Low complexity" evidence="8">
    <location>
        <begin position="31"/>
        <end position="40"/>
    </location>
</feature>
<dbReference type="GO" id="GO:0017108">
    <property type="term" value="F:5'-flap endonuclease activity"/>
    <property type="evidence" value="ECO:0007669"/>
    <property type="project" value="TreeGrafter"/>
</dbReference>
<proteinExistence type="predicted"/>
<dbReference type="SUPFAM" id="SSF57850">
    <property type="entry name" value="RING/U-box"/>
    <property type="match status" value="1"/>
</dbReference>
<feature type="region of interest" description="Disordered" evidence="8">
    <location>
        <begin position="1509"/>
        <end position="1675"/>
    </location>
</feature>
<feature type="compositionally biased region" description="Polar residues" evidence="8">
    <location>
        <begin position="333"/>
        <end position="344"/>
    </location>
</feature>
<name>A0A8H4RS29_9HELO</name>
<dbReference type="InterPro" id="IPR035979">
    <property type="entry name" value="RBD_domain_sf"/>
</dbReference>
<evidence type="ECO:0000256" key="3">
    <source>
        <dbReference type="ARBA" id="ARBA00022737"/>
    </source>
</evidence>
<dbReference type="Gene3D" id="3.40.50.1010">
    <property type="entry name" value="5'-nuclease"/>
    <property type="match status" value="1"/>
</dbReference>
<evidence type="ECO:0000256" key="7">
    <source>
        <dbReference type="PROSITE-ProRule" id="PRU00176"/>
    </source>
</evidence>
<evidence type="ECO:0000256" key="1">
    <source>
        <dbReference type="ARBA" id="ARBA00022679"/>
    </source>
</evidence>
<evidence type="ECO:0000256" key="5">
    <source>
        <dbReference type="ARBA" id="ARBA00022786"/>
    </source>
</evidence>
<organism evidence="11 12">
    <name type="scientific">Cudoniella acicularis</name>
    <dbReference type="NCBI Taxonomy" id="354080"/>
    <lineage>
        <taxon>Eukaryota</taxon>
        <taxon>Fungi</taxon>
        <taxon>Dikarya</taxon>
        <taxon>Ascomycota</taxon>
        <taxon>Pezizomycotina</taxon>
        <taxon>Leotiomycetes</taxon>
        <taxon>Helotiales</taxon>
        <taxon>Tricladiaceae</taxon>
        <taxon>Cudoniella</taxon>
    </lineage>
</organism>
<dbReference type="SMART" id="SM00484">
    <property type="entry name" value="XPGI"/>
    <property type="match status" value="1"/>
</dbReference>
<evidence type="ECO:0000313" key="12">
    <source>
        <dbReference type="Proteomes" id="UP000566819"/>
    </source>
</evidence>
<dbReference type="SMART" id="SM00647">
    <property type="entry name" value="IBR"/>
    <property type="match status" value="1"/>
</dbReference>
<dbReference type="Proteomes" id="UP000566819">
    <property type="component" value="Unassembled WGS sequence"/>
</dbReference>
<keyword evidence="7" id="KW-0694">RNA-binding</keyword>
<dbReference type="PROSITE" id="PS50102">
    <property type="entry name" value="RRM"/>
    <property type="match status" value="1"/>
</dbReference>
<evidence type="ECO:0000259" key="9">
    <source>
        <dbReference type="PROSITE" id="PS50102"/>
    </source>
</evidence>
<dbReference type="EMBL" id="JAAMPI010000191">
    <property type="protein sequence ID" value="KAF4634338.1"/>
    <property type="molecule type" value="Genomic_DNA"/>
</dbReference>
<dbReference type="GO" id="GO:0008270">
    <property type="term" value="F:zinc ion binding"/>
    <property type="evidence" value="ECO:0007669"/>
    <property type="project" value="UniProtKB-KW"/>
</dbReference>
<dbReference type="InterPro" id="IPR002867">
    <property type="entry name" value="IBR_dom"/>
</dbReference>
<dbReference type="PANTHER" id="PTHR11081:SF62">
    <property type="entry name" value="XPG-I DOMAIN-CONTAINING PROTEIN"/>
    <property type="match status" value="1"/>
</dbReference>
<feature type="region of interest" description="Disordered" evidence="8">
    <location>
        <begin position="1"/>
        <end position="50"/>
    </location>
</feature>
<dbReference type="InterPro" id="IPR006084">
    <property type="entry name" value="XPG/Rad2"/>
</dbReference>
<evidence type="ECO:0000256" key="8">
    <source>
        <dbReference type="SAM" id="MobiDB-lite"/>
    </source>
</evidence>
<feature type="domain" description="RRM" evidence="9">
    <location>
        <begin position="407"/>
        <end position="491"/>
    </location>
</feature>
<feature type="compositionally biased region" description="Basic and acidic residues" evidence="8">
    <location>
        <begin position="833"/>
        <end position="842"/>
    </location>
</feature>
<dbReference type="PRINTS" id="PR00853">
    <property type="entry name" value="XPGRADSUPER"/>
</dbReference>
<evidence type="ECO:0000313" key="11">
    <source>
        <dbReference type="EMBL" id="KAF4634338.1"/>
    </source>
</evidence>
<keyword evidence="12" id="KW-1185">Reference proteome</keyword>
<feature type="compositionally biased region" description="Basic residues" evidence="8">
    <location>
        <begin position="822"/>
        <end position="832"/>
    </location>
</feature>
<dbReference type="InterPro" id="IPR000504">
    <property type="entry name" value="RRM_dom"/>
</dbReference>
<evidence type="ECO:0000256" key="6">
    <source>
        <dbReference type="ARBA" id="ARBA00022833"/>
    </source>
</evidence>
<feature type="compositionally biased region" description="Basic and acidic residues" evidence="8">
    <location>
        <begin position="858"/>
        <end position="880"/>
    </location>
</feature>
<dbReference type="SUPFAM" id="SSF88723">
    <property type="entry name" value="PIN domain-like"/>
    <property type="match status" value="1"/>
</dbReference>
<sequence>MNPVPMPMSHPAMGHQSSGPASISSPMTVLAQAQAQAQAQEPAPNIRNSAGMPRTFYQVPPYAAAVFSTKNGTRPKRILEEPYPLLIARSNLEKEVTDKAEILREQFPTVVRSIVQPKKWEDLYQFFDGYDLWVESPSFCFYVIDVIARKNRMLATQFTQEINAYAAQWVEYHRETVLSTPPSTDLLTLFQGEEKNGLQIMTDGEIQALRVALDQQRRSLNEAMIRTRPIQHLYPVAEGFPAIPHPYVPQPSAMIPPQDLHRGQIVPLQVPTHQNFTNFMQSQSQRHLVSGIPHVSATNSIHREGWNMQGESRPRGMSNDSTRNALAPHRANNRYNQNGRRTVSSTPRTSPPHRPEEPPYYPNASSQRSPPKPLTSQRMASDSSNLRFPNVSNDARVPADVSMMSDNKIMIAGNGAITYFYIGERRNLDAQIMSNAGEVETITFLPRVGGLGSGATFVAFTDVESVGRAIDTLTGSVAPSGSTLDVKPARERGRERSNSQLSQSNYNQSGARSQYYQPRDFGEYRPSARRQSFRNQSVSYSQFSNQSLQNGPERMADSALSPRMIGATLMSSMSELAQHNLALNRFPSQMPLNSIENIRKLPKLDTQNSRSQETTSVNKENSPMKKGTQEQTPHKAPEGNGQKRGKKKGSKQNTSARPSPSSTPVKSRSHQKLDDLKDSHGRNPGAKEEGYQTDRSAHKVTDHTERKPDSAQDKKVFFKKANTKSPIEKDSESVVNAGAARLGTNSIAVEEGSDTAMSPTDPGASSSGISSKSTATSFSNDSSERKPSIVSGISDLSSSATLKSHIPNSNQASDQTSNKPVPKPRSRNYRVKTGHDQPKDEVESNEITTFAPNSKQELQAKMETDAKIDSVDIKSSKDAQSKGNQEIVNGKEAQNIITKPDQRTQVQGQPKEDVSKSKKHGKRSSSGSTTSNGSLRKADIKAGKAVAKDTDAKKVPQVEVAKSTASSSSQSEPATPIRPQSPITEAILKDPNHWPALGPSNSPQTTIADGKRPPPIAPLLRPSAPRKTPSGTIVPAVPVIKRSRPQSRRLSQLEEQRGSSEGLNTGSESHVGGLVPMRSSASSTSVRPDFRTLTPNRYFCNAIKRLHILLFNLLEGDLVDIVEFATERHKNHGKPPKLAVNASSWWYNNMTAKQALEIRNKSRVDPHTIEANIIYYALHILRLGIQLHFVFDGPKTLSNGGKTFPGHDPPSLLLQEALGILHIPWHKAPREAEAECAAMEMEGLVDAVWSEDGNAFAFGCQNLIRFHKESTLSERERGRKSTTNFRLYTLDKIAQNHDGMDRNGFILNAILTGGGNYSYALPYFEPRDVLHAAAYGLGESLHANSLDKSAFKAWRDSQLSDYLKTVGKETNTLAKFCRWKDLQDYATPDVSSRDALLSSTRSKDVQFDEKKAYSFLEDNFQWNENQWAKLIIPLRIVQLLLATEEGQESQHDHLKLKCDLKKNPKKVKATFILANSTSLDMSVLFEKTGELETLLWVLRKANFNQQPSIHAFLSPPQSDQKGKGKEVPSASSTASSNRLRQIQNGMGKKPLSPPSASSSRTNGEGSSKRPDRTGRANTPPSPTPKQRKRRLPWPNAKMSKNIPSASKNPPADSITQECSAKGKGREIMPLPETKKKRNRSPGDSHESSDSSDGGIPEKRPKLATKKPPSTPPLEVIDLTESTDDIALTSPQSEDGQYGSFPTLPDLEMLDPSLNVTKHGNAYVGYQEIDSDSDEYGSFPSSPDVQAILLVGNKFYKVLLALSWQQPQHRSVHTALQDLLASIESFEDVIQFIERPTLELRAVPEFRSSTEEFRYFTTLRLLATLEKLTITQLKGRLLSLNFLKWHLRRTFGALDYFDVRYSTKETKEQFLGRLVCNQGETGRSINNVLAQHLEPRGDAQRADGMLNVAKRGNAAIKKEEHDLIKQEEDDGEEARLFIEQEQDEEPLLSEEESEDGLFNFVFVDRRCPPVKREPRPAIKQEGGARVLVLALIATTECSVCIEEVDNDQFRRLPITPNCNACLTCSIDTQIPSVARDQITCPLCPSLLLFSSVKDIASPDAFTTYDKKSFLAALSPMLNFTYCLNPACEDGQIHGGGEEQPIVMCTSCGFKTCFVHKVPWRAGKTCAEYNEKRRERIEQERESASYLEKETKVCPNPECGLHCVKVDGCDHMTSAGVLPEGDVLVEHGAVLRAPEIESDDDDGLEALMDDSNDDEIFL</sequence>
<comment type="caution">
    <text evidence="11">The sequence shown here is derived from an EMBL/GenBank/DDBJ whole genome shotgun (WGS) entry which is preliminary data.</text>
</comment>
<feature type="compositionally biased region" description="Polar residues" evidence="8">
    <location>
        <begin position="845"/>
        <end position="857"/>
    </location>
</feature>
<feature type="compositionally biased region" description="Polar residues" evidence="8">
    <location>
        <begin position="533"/>
        <end position="550"/>
    </location>
</feature>
<dbReference type="PANTHER" id="PTHR11081">
    <property type="entry name" value="FLAP ENDONUCLEASE FAMILY MEMBER"/>
    <property type="match status" value="1"/>
</dbReference>
<dbReference type="GO" id="GO:0006974">
    <property type="term" value="P:DNA damage response"/>
    <property type="evidence" value="ECO:0007669"/>
    <property type="project" value="UniProtKB-ARBA"/>
</dbReference>
<dbReference type="SUPFAM" id="SSF54928">
    <property type="entry name" value="RNA-binding domain, RBD"/>
    <property type="match status" value="1"/>
</dbReference>
<feature type="compositionally biased region" description="Polar residues" evidence="8">
    <location>
        <begin position="1529"/>
        <end position="1544"/>
    </location>
</feature>
<feature type="compositionally biased region" description="Polar residues" evidence="8">
    <location>
        <begin position="800"/>
        <end position="819"/>
    </location>
</feature>
<keyword evidence="5" id="KW-0833">Ubl conjugation pathway</keyword>
<feature type="domain" description="RING-type" evidence="10">
    <location>
        <begin position="1992"/>
        <end position="2208"/>
    </location>
</feature>
<protein>
    <submittedName>
        <fullName evidence="11">Uncharacterized protein</fullName>
    </submittedName>
</protein>
<feature type="region of interest" description="Disordered" evidence="8">
    <location>
        <begin position="601"/>
        <end position="1086"/>
    </location>
</feature>
<keyword evidence="1" id="KW-0808">Transferase</keyword>
<keyword evidence="2" id="KW-0479">Metal-binding</keyword>
<dbReference type="InterPro" id="IPR044066">
    <property type="entry name" value="TRIAD_supradom"/>
</dbReference>
<evidence type="ECO:0000256" key="2">
    <source>
        <dbReference type="ARBA" id="ARBA00022723"/>
    </source>
</evidence>
<keyword evidence="4" id="KW-0863">Zinc-finger</keyword>
<dbReference type="CDD" id="cd00590">
    <property type="entry name" value="RRM_SF"/>
    <property type="match status" value="1"/>
</dbReference>